<protein>
    <submittedName>
        <fullName evidence="8">LexA repressor</fullName>
        <ecNumber evidence="8">3.4.21.88</ecNumber>
    </submittedName>
</protein>
<keyword evidence="9" id="KW-1185">Reference proteome</keyword>
<dbReference type="InterPro" id="IPR036286">
    <property type="entry name" value="LexA/Signal_pep-like_sf"/>
</dbReference>
<dbReference type="InterPro" id="IPR006197">
    <property type="entry name" value="Peptidase_S24_LexA"/>
</dbReference>
<dbReference type="EMBL" id="CP096983">
    <property type="protein sequence ID" value="URZ11672.1"/>
    <property type="molecule type" value="Genomic_DNA"/>
</dbReference>
<evidence type="ECO:0000256" key="3">
    <source>
        <dbReference type="ARBA" id="ARBA00022801"/>
    </source>
</evidence>
<evidence type="ECO:0000313" key="9">
    <source>
        <dbReference type="Proteomes" id="UP000190951"/>
    </source>
</evidence>
<comment type="similarity">
    <text evidence="1 7">Belongs to the peptidase S24 family.</text>
</comment>
<dbReference type="GO" id="GO:0003677">
    <property type="term" value="F:DNA binding"/>
    <property type="evidence" value="ECO:0007669"/>
    <property type="project" value="InterPro"/>
</dbReference>
<evidence type="ECO:0000256" key="6">
    <source>
        <dbReference type="ARBA" id="ARBA00023236"/>
    </source>
</evidence>
<proteinExistence type="inferred from homology"/>
<dbReference type="Pfam" id="PF00717">
    <property type="entry name" value="Peptidase_S24"/>
    <property type="match status" value="1"/>
</dbReference>
<evidence type="ECO:0000313" key="8">
    <source>
        <dbReference type="EMBL" id="URZ11672.1"/>
    </source>
</evidence>
<evidence type="ECO:0000256" key="2">
    <source>
        <dbReference type="ARBA" id="ARBA00022763"/>
    </source>
</evidence>
<dbReference type="PRINTS" id="PR00726">
    <property type="entry name" value="LEXASERPTASE"/>
</dbReference>
<keyword evidence="2" id="KW-0227">DNA damage</keyword>
<dbReference type="KEGG" id="crw:CROST_023890"/>
<organism evidence="8 9">
    <name type="scientific">Clostridium felsineum</name>
    <dbReference type="NCBI Taxonomy" id="36839"/>
    <lineage>
        <taxon>Bacteria</taxon>
        <taxon>Bacillati</taxon>
        <taxon>Bacillota</taxon>
        <taxon>Clostridia</taxon>
        <taxon>Eubacteriales</taxon>
        <taxon>Clostridiaceae</taxon>
        <taxon>Clostridium</taxon>
    </lineage>
</organism>
<evidence type="ECO:0000256" key="5">
    <source>
        <dbReference type="ARBA" id="ARBA00023204"/>
    </source>
</evidence>
<dbReference type="GO" id="GO:0004252">
    <property type="term" value="F:serine-type endopeptidase activity"/>
    <property type="evidence" value="ECO:0007669"/>
    <property type="project" value="UniProtKB-EC"/>
</dbReference>
<keyword evidence="5" id="KW-0234">DNA repair</keyword>
<evidence type="ECO:0000256" key="4">
    <source>
        <dbReference type="ARBA" id="ARBA00022813"/>
    </source>
</evidence>
<dbReference type="Proteomes" id="UP000190951">
    <property type="component" value="Chromosome"/>
</dbReference>
<evidence type="ECO:0000256" key="1">
    <source>
        <dbReference type="ARBA" id="ARBA00007484"/>
    </source>
</evidence>
<keyword evidence="6" id="KW-0742">SOS response</keyword>
<dbReference type="RefSeq" id="WP_077833332.1">
    <property type="nucleotide sequence ID" value="NZ_CP096983.1"/>
</dbReference>
<dbReference type="PANTHER" id="PTHR33516:SF2">
    <property type="entry name" value="LEXA REPRESSOR-RELATED"/>
    <property type="match status" value="1"/>
</dbReference>
<dbReference type="GO" id="GO:0006281">
    <property type="term" value="P:DNA repair"/>
    <property type="evidence" value="ECO:0007669"/>
    <property type="project" value="UniProtKB-KW"/>
</dbReference>
<dbReference type="EC" id="3.4.21.88" evidence="8"/>
<dbReference type="AlphaFoldDB" id="A0A1S8MBC5"/>
<dbReference type="GO" id="GO:0006355">
    <property type="term" value="P:regulation of DNA-templated transcription"/>
    <property type="evidence" value="ECO:0007669"/>
    <property type="project" value="InterPro"/>
</dbReference>
<dbReference type="SUPFAM" id="SSF51306">
    <property type="entry name" value="LexA/Signal peptidase"/>
    <property type="match status" value="1"/>
</dbReference>
<dbReference type="PANTHER" id="PTHR33516">
    <property type="entry name" value="LEXA REPRESSOR"/>
    <property type="match status" value="1"/>
</dbReference>
<sequence>MKLTSIQNNIAEDTKNSFILVKGKKNTGKNTVAACRSIFLKNNYCISREDKILIINSSKKSLNEFKNVYSAIYENANFKYTTLLEPERDVIKISTLDDVIDIFSNIKVITEKESSSIIEQCINELKNIYPDSKILNNKYIDFLKEEIEWIKSSRYDDINVYQNIIRTGRNSSRNSINIRLNRNSLLRECIFKIMLLYNDKLTKYNRFDSCDKIKLSIKNIGNKNSYKFTHIIVNGIENFTKLEIDFVNSLRKKEKYSTMLCTYNSDSIENSSSWFINKKNIKLINKNKIKNYNLKNSYYNDNITDSLEKFIYKDIKHKTIFNFERDNYEASKIILTGSSENIEYAENEIAKLPVYNEIAAGEPIFINSQIEDKFYLPKYWVRGAKDCFILKIKGDSMINADINDGDYVVIKKTGTAEDRDIVAVNIDGSATLKRLRVDKSGVTFMPENELYSPIKVTEDEQVMLIGIAVGILKIN</sequence>
<keyword evidence="4 7" id="KW-0068">Autocatalytic cleavage</keyword>
<dbReference type="GO" id="GO:0009432">
    <property type="term" value="P:SOS response"/>
    <property type="evidence" value="ECO:0007669"/>
    <property type="project" value="UniProtKB-KW"/>
</dbReference>
<evidence type="ECO:0000256" key="7">
    <source>
        <dbReference type="RuleBase" id="RU003991"/>
    </source>
</evidence>
<keyword evidence="3 7" id="KW-0378">Hydrolase</keyword>
<dbReference type="InterPro" id="IPR027417">
    <property type="entry name" value="P-loop_NTPase"/>
</dbReference>
<dbReference type="STRING" id="84029.CROST_25960"/>
<dbReference type="Gene3D" id="2.10.109.10">
    <property type="entry name" value="Umud Fragment, subunit A"/>
    <property type="match status" value="1"/>
</dbReference>
<dbReference type="InterPro" id="IPR015927">
    <property type="entry name" value="Peptidase_S24_S26A/B/C"/>
</dbReference>
<name>A0A1S8MBC5_9CLOT</name>
<reference evidence="8 9" key="1">
    <citation type="submission" date="2022-04" db="EMBL/GenBank/DDBJ databases">
        <title>Genome sequence of C. roseum typestrain.</title>
        <authorList>
            <person name="Poehlein A."/>
            <person name="Schoch T."/>
            <person name="Duerre P."/>
            <person name="Daniel R."/>
        </authorList>
    </citation>
    <scope>NUCLEOTIDE SEQUENCE [LARGE SCALE GENOMIC DNA]</scope>
    <source>
        <strain evidence="8 9">DSM 7320</strain>
    </source>
</reference>
<dbReference type="SUPFAM" id="SSF52540">
    <property type="entry name" value="P-loop containing nucleoside triphosphate hydrolases"/>
    <property type="match status" value="1"/>
</dbReference>
<gene>
    <name evidence="8" type="primary">lexA_1</name>
    <name evidence="8" type="ORF">CROST_023890</name>
</gene>
<accession>A0A1S8MBC5</accession>
<dbReference type="CDD" id="cd06529">
    <property type="entry name" value="S24_LexA-like"/>
    <property type="match status" value="1"/>
</dbReference>
<dbReference type="InterPro" id="IPR039418">
    <property type="entry name" value="LexA-like"/>
</dbReference>
<dbReference type="InterPro" id="IPR050077">
    <property type="entry name" value="LexA_repressor"/>
</dbReference>